<sequence>MNGVYTDVAHNMKKTLSLILIVLTIGIVKAESIVTAQYPDKITFKGTEYNLNSNPLEPYFEKFPDKRPQSGMMSTALWRGYVAYFEIIDEQLFLTDIKIEVSDEDSEDDYDTKWISAFKQVFPNKEKAKIDWYTGILILPHGKIVEYVHMGYASTYSKYWLLEIEKGNFNEARKYKNKEFVKFKKRQFEMFEKTEEYKKLYAELKENDESNDDEFIKSFISDFVINYTIKFLTE</sequence>
<name>K4IIH6_PSYTT</name>
<dbReference type="Proteomes" id="UP000008514">
    <property type="component" value="Chromosome"/>
</dbReference>
<organism evidence="1 2">
    <name type="scientific">Psychroflexus torquis (strain ATCC 700755 / CIP 106069 / ACAM 623)</name>
    <dbReference type="NCBI Taxonomy" id="313595"/>
    <lineage>
        <taxon>Bacteria</taxon>
        <taxon>Pseudomonadati</taxon>
        <taxon>Bacteroidota</taxon>
        <taxon>Flavobacteriia</taxon>
        <taxon>Flavobacteriales</taxon>
        <taxon>Flavobacteriaceae</taxon>
        <taxon>Psychroflexus</taxon>
    </lineage>
</organism>
<reference evidence="1" key="2">
    <citation type="submission" date="2012-09" db="EMBL/GenBank/DDBJ databases">
        <title>The complete sequence of Psychroflexus torquis an extreme psychrophile from sea-ice that is stimulated by light.</title>
        <authorList>
            <person name="Feng S."/>
            <person name="Powell S.M."/>
            <person name="Bowman J.P."/>
        </authorList>
    </citation>
    <scope>NUCLEOTIDE SEQUENCE [LARGE SCALE GENOMIC DNA]</scope>
    <source>
        <strain evidence="1">ATCC 700755</strain>
    </source>
</reference>
<evidence type="ECO:0000313" key="1">
    <source>
        <dbReference type="EMBL" id="AFU70144.1"/>
    </source>
</evidence>
<keyword evidence="2" id="KW-1185">Reference proteome</keyword>
<proteinExistence type="predicted"/>
<accession>K4IIH6</accession>
<dbReference type="EMBL" id="CP003879">
    <property type="protein sequence ID" value="AFU70144.1"/>
    <property type="molecule type" value="Genomic_DNA"/>
</dbReference>
<evidence type="ECO:0000313" key="2">
    <source>
        <dbReference type="Proteomes" id="UP000008514"/>
    </source>
</evidence>
<dbReference type="AlphaFoldDB" id="K4IIH6"/>
<dbReference type="eggNOG" id="ENOG502Z9AM">
    <property type="taxonomic scope" value="Bacteria"/>
</dbReference>
<dbReference type="KEGG" id="ptq:P700755_003529"/>
<protein>
    <submittedName>
        <fullName evidence="1">Uncharacterized protein</fullName>
    </submittedName>
</protein>
<dbReference type="HOGENOM" id="CLU_1271481_0_0_10"/>
<gene>
    <name evidence="1" type="ordered locus">P700755_003529</name>
</gene>
<reference evidence="1" key="1">
    <citation type="submission" date="2006-03" db="EMBL/GenBank/DDBJ databases">
        <authorList>
            <person name="Bowman J."/>
            <person name="Ferriera S."/>
            <person name="Johnson J."/>
            <person name="Kravitz S."/>
            <person name="Halpern A."/>
            <person name="Remington K."/>
            <person name="Beeson K."/>
            <person name="Tran B."/>
            <person name="Rogers Y.-H."/>
            <person name="Friedman R."/>
            <person name="Venter J.C."/>
        </authorList>
    </citation>
    <scope>NUCLEOTIDE SEQUENCE [LARGE SCALE GENOMIC DNA]</scope>
    <source>
        <strain evidence="1">ATCC 700755</strain>
    </source>
</reference>